<gene>
    <name evidence="1" type="ORF">DKX38_013783</name>
</gene>
<evidence type="ECO:0000313" key="1">
    <source>
        <dbReference type="EMBL" id="KAB5540809.1"/>
    </source>
</evidence>
<dbReference type="Proteomes" id="UP000326939">
    <property type="component" value="Chromosome 9"/>
</dbReference>
<accession>A0A5N5LDH9</accession>
<dbReference type="AlphaFoldDB" id="A0A5N5LDH9"/>
<keyword evidence="2" id="KW-1185">Reference proteome</keyword>
<name>A0A5N5LDH9_9ROSI</name>
<proteinExistence type="predicted"/>
<sequence length="125" mass="14045">MTIKLRAFHPENLAVRSTWVVGSVKLRSTLDGHELPCCLKIDTDMARTLPAGQGNPLLFFFLFFLSINNQSPLKTLKFFDHPQFLYMSPAYATQQNNSPEMRFHTGVVVVACLADQVINLFEIGG</sequence>
<organism evidence="1 2">
    <name type="scientific">Salix brachista</name>
    <dbReference type="NCBI Taxonomy" id="2182728"/>
    <lineage>
        <taxon>Eukaryota</taxon>
        <taxon>Viridiplantae</taxon>
        <taxon>Streptophyta</taxon>
        <taxon>Embryophyta</taxon>
        <taxon>Tracheophyta</taxon>
        <taxon>Spermatophyta</taxon>
        <taxon>Magnoliopsida</taxon>
        <taxon>eudicotyledons</taxon>
        <taxon>Gunneridae</taxon>
        <taxon>Pentapetalae</taxon>
        <taxon>rosids</taxon>
        <taxon>fabids</taxon>
        <taxon>Malpighiales</taxon>
        <taxon>Salicaceae</taxon>
        <taxon>Saliceae</taxon>
        <taxon>Salix</taxon>
    </lineage>
</organism>
<dbReference type="EMBL" id="VDCV01000009">
    <property type="protein sequence ID" value="KAB5540809.1"/>
    <property type="molecule type" value="Genomic_DNA"/>
</dbReference>
<evidence type="ECO:0000313" key="2">
    <source>
        <dbReference type="Proteomes" id="UP000326939"/>
    </source>
</evidence>
<reference evidence="2" key="1">
    <citation type="journal article" date="2019" name="Gigascience">
        <title>De novo genome assembly of the endangered Acer yangbiense, a plant species with extremely small populations endemic to Yunnan Province, China.</title>
        <authorList>
            <person name="Yang J."/>
            <person name="Wariss H.M."/>
            <person name="Tao L."/>
            <person name="Zhang R."/>
            <person name="Yun Q."/>
            <person name="Hollingsworth P."/>
            <person name="Dao Z."/>
            <person name="Luo G."/>
            <person name="Guo H."/>
            <person name="Ma Y."/>
            <person name="Sun W."/>
        </authorList>
    </citation>
    <scope>NUCLEOTIDE SEQUENCE [LARGE SCALE GENOMIC DNA]</scope>
    <source>
        <strain evidence="2">cv. br00</strain>
    </source>
</reference>
<comment type="caution">
    <text evidence="1">The sequence shown here is derived from an EMBL/GenBank/DDBJ whole genome shotgun (WGS) entry which is preliminary data.</text>
</comment>
<protein>
    <submittedName>
        <fullName evidence="1">Uncharacterized protein</fullName>
    </submittedName>
</protein>